<protein>
    <submittedName>
        <fullName evidence="7">Thiolase family protein</fullName>
    </submittedName>
</protein>
<keyword evidence="3 4" id="KW-0012">Acyltransferase</keyword>
<comment type="caution">
    <text evidence="7">The sequence shown here is derived from an EMBL/GenBank/DDBJ whole genome shotgun (WGS) entry which is preliminary data.</text>
</comment>
<dbReference type="InterPro" id="IPR020617">
    <property type="entry name" value="Thiolase_C"/>
</dbReference>
<dbReference type="GO" id="GO:0003988">
    <property type="term" value="F:acetyl-CoA C-acyltransferase activity"/>
    <property type="evidence" value="ECO:0007669"/>
    <property type="project" value="UniProtKB-ARBA"/>
</dbReference>
<comment type="similarity">
    <text evidence="1 4">Belongs to the thiolase-like superfamily. Thiolase family.</text>
</comment>
<evidence type="ECO:0000313" key="8">
    <source>
        <dbReference type="Proteomes" id="UP000739538"/>
    </source>
</evidence>
<feature type="domain" description="Thiolase C-terminal" evidence="6">
    <location>
        <begin position="344"/>
        <end position="465"/>
    </location>
</feature>
<name>A0A956NAK4_UNCEI</name>
<evidence type="ECO:0000259" key="5">
    <source>
        <dbReference type="Pfam" id="PF00108"/>
    </source>
</evidence>
<reference evidence="7" key="2">
    <citation type="journal article" date="2021" name="Microbiome">
        <title>Successional dynamics and alternative stable states in a saline activated sludge microbial community over 9 years.</title>
        <authorList>
            <person name="Wang Y."/>
            <person name="Ye J."/>
            <person name="Ju F."/>
            <person name="Liu L."/>
            <person name="Boyd J.A."/>
            <person name="Deng Y."/>
            <person name="Parks D.H."/>
            <person name="Jiang X."/>
            <person name="Yin X."/>
            <person name="Woodcroft B.J."/>
            <person name="Tyson G.W."/>
            <person name="Hugenholtz P."/>
            <person name="Polz M.F."/>
            <person name="Zhang T."/>
        </authorList>
    </citation>
    <scope>NUCLEOTIDE SEQUENCE</scope>
    <source>
        <strain evidence="7">HKST-UBA02</strain>
    </source>
</reference>
<evidence type="ECO:0000259" key="6">
    <source>
        <dbReference type="Pfam" id="PF02803"/>
    </source>
</evidence>
<dbReference type="FunFam" id="3.40.47.10:FF:000010">
    <property type="entry name" value="Acetyl-CoA acetyltransferase (Thiolase)"/>
    <property type="match status" value="1"/>
</dbReference>
<dbReference type="SUPFAM" id="SSF53901">
    <property type="entry name" value="Thiolase-like"/>
    <property type="match status" value="2"/>
</dbReference>
<dbReference type="Pfam" id="PF02803">
    <property type="entry name" value="Thiolase_C"/>
    <property type="match status" value="1"/>
</dbReference>
<dbReference type="InterPro" id="IPR020616">
    <property type="entry name" value="Thiolase_N"/>
</dbReference>
<accession>A0A956NAK4</accession>
<proteinExistence type="inferred from homology"/>
<dbReference type="Pfam" id="PF00108">
    <property type="entry name" value="Thiolase_N"/>
    <property type="match status" value="1"/>
</dbReference>
<dbReference type="InterPro" id="IPR020613">
    <property type="entry name" value="Thiolase_CS"/>
</dbReference>
<organism evidence="7 8">
    <name type="scientific">Eiseniibacteriota bacterium</name>
    <dbReference type="NCBI Taxonomy" id="2212470"/>
    <lineage>
        <taxon>Bacteria</taxon>
        <taxon>Candidatus Eiseniibacteriota</taxon>
    </lineage>
</organism>
<dbReference type="NCBIfam" id="TIGR01930">
    <property type="entry name" value="AcCoA-C-Actrans"/>
    <property type="match status" value="1"/>
</dbReference>
<dbReference type="PROSITE" id="PS00737">
    <property type="entry name" value="THIOLASE_2"/>
    <property type="match status" value="1"/>
</dbReference>
<keyword evidence="2 4" id="KW-0808">Transferase</keyword>
<dbReference type="Proteomes" id="UP000739538">
    <property type="component" value="Unassembled WGS sequence"/>
</dbReference>
<sequence length="466" mass="49386">MCEFRTHLGGIGVTIWVAETPPGFVASQPSVGAHGPGAALWTPRSDGSERFREGGPARLVRTPLDQARRPSILQVQDPIVVVSAKRTPIGRFFGALSGHTGVELGTLVVRSLLDDLGGRVLPTRVLLGSARQAGTRPNPARQVAIRAGLPETTVASTINMACASGLEAIADGVRRILTGEAEFVLAGGIESMTRVPYLLDRARTGYRLGHGEVIDSMYRDGFECPLAEQLMGETAETLAKQYDISRLEQDEFAVTSQMRAVAARDSGRFDDELVSVPSSKKPDEVALARDEHPRPGTTVESLAKLPPVFAEDGTVTAGNASGITDGAAAVLLTTRSRAEASGLDILATLRAYEVAGVDPRVMGIGPVPAVRALMEKEALSLGDVDLIELNEAFAAQVIACDRELGFDRDRLNVNGGAIALGHPIGCTGARITVSLLHEMRRRDVRRGIATLCVSGGLGMAMLFERG</sequence>
<evidence type="ECO:0000256" key="4">
    <source>
        <dbReference type="RuleBase" id="RU003557"/>
    </source>
</evidence>
<dbReference type="EMBL" id="JAGQHS010000028">
    <property type="protein sequence ID" value="MCA9755634.1"/>
    <property type="molecule type" value="Genomic_DNA"/>
</dbReference>
<dbReference type="Gene3D" id="3.40.47.10">
    <property type="match status" value="2"/>
</dbReference>
<dbReference type="InterPro" id="IPR002155">
    <property type="entry name" value="Thiolase"/>
</dbReference>
<reference evidence="7" key="1">
    <citation type="submission" date="2020-04" db="EMBL/GenBank/DDBJ databases">
        <authorList>
            <person name="Zhang T."/>
        </authorList>
    </citation>
    <scope>NUCLEOTIDE SEQUENCE</scope>
    <source>
        <strain evidence="7">HKST-UBA02</strain>
    </source>
</reference>
<dbReference type="InterPro" id="IPR020615">
    <property type="entry name" value="Thiolase_acyl_enz_int_AS"/>
</dbReference>
<feature type="domain" description="Thiolase N-terminal" evidence="5">
    <location>
        <begin position="79"/>
        <end position="335"/>
    </location>
</feature>
<evidence type="ECO:0000256" key="3">
    <source>
        <dbReference type="ARBA" id="ARBA00023315"/>
    </source>
</evidence>
<dbReference type="PROSITE" id="PS00098">
    <property type="entry name" value="THIOLASE_1"/>
    <property type="match status" value="1"/>
</dbReference>
<gene>
    <name evidence="7" type="ORF">KDA27_07525</name>
</gene>
<dbReference type="AlphaFoldDB" id="A0A956NAK4"/>
<evidence type="ECO:0000313" key="7">
    <source>
        <dbReference type="EMBL" id="MCA9755634.1"/>
    </source>
</evidence>
<dbReference type="InterPro" id="IPR016039">
    <property type="entry name" value="Thiolase-like"/>
</dbReference>
<dbReference type="PANTHER" id="PTHR18919:SF151">
    <property type="entry name" value="BLR2427 PROTEIN"/>
    <property type="match status" value="1"/>
</dbReference>
<evidence type="ECO:0000256" key="2">
    <source>
        <dbReference type="ARBA" id="ARBA00022679"/>
    </source>
</evidence>
<dbReference type="PANTHER" id="PTHR18919">
    <property type="entry name" value="ACETYL-COA C-ACYLTRANSFERASE"/>
    <property type="match status" value="1"/>
</dbReference>
<dbReference type="CDD" id="cd00751">
    <property type="entry name" value="thiolase"/>
    <property type="match status" value="1"/>
</dbReference>
<evidence type="ECO:0000256" key="1">
    <source>
        <dbReference type="ARBA" id="ARBA00010982"/>
    </source>
</evidence>